<organism evidence="1 2">
    <name type="scientific">Jatropha curcas</name>
    <name type="common">Barbados nut</name>
    <dbReference type="NCBI Taxonomy" id="180498"/>
    <lineage>
        <taxon>Eukaryota</taxon>
        <taxon>Viridiplantae</taxon>
        <taxon>Streptophyta</taxon>
        <taxon>Embryophyta</taxon>
        <taxon>Tracheophyta</taxon>
        <taxon>Spermatophyta</taxon>
        <taxon>Magnoliopsida</taxon>
        <taxon>eudicotyledons</taxon>
        <taxon>Gunneridae</taxon>
        <taxon>Pentapetalae</taxon>
        <taxon>rosids</taxon>
        <taxon>fabids</taxon>
        <taxon>Malpighiales</taxon>
        <taxon>Euphorbiaceae</taxon>
        <taxon>Crotonoideae</taxon>
        <taxon>Jatropheae</taxon>
        <taxon>Jatropha</taxon>
    </lineage>
</organism>
<name>A0A067KS21_JATCU</name>
<gene>
    <name evidence="1" type="ORF">JCGZ_06442</name>
</gene>
<evidence type="ECO:0000313" key="2">
    <source>
        <dbReference type="Proteomes" id="UP000027138"/>
    </source>
</evidence>
<dbReference type="AlphaFoldDB" id="A0A067KS21"/>
<dbReference type="Proteomes" id="UP000027138">
    <property type="component" value="Unassembled WGS sequence"/>
</dbReference>
<keyword evidence="2" id="KW-1185">Reference proteome</keyword>
<reference evidence="1 2" key="1">
    <citation type="journal article" date="2014" name="PLoS ONE">
        <title>Global Analysis of Gene Expression Profiles in Physic Nut (Jatropha curcas L.) Seedlings Exposed to Salt Stress.</title>
        <authorList>
            <person name="Zhang L."/>
            <person name="Zhang C."/>
            <person name="Wu P."/>
            <person name="Chen Y."/>
            <person name="Li M."/>
            <person name="Jiang H."/>
            <person name="Wu G."/>
        </authorList>
    </citation>
    <scope>NUCLEOTIDE SEQUENCE [LARGE SCALE GENOMIC DNA]</scope>
    <source>
        <strain evidence="2">cv. GZQX0401</strain>
        <tissue evidence="1">Young leaves</tissue>
    </source>
</reference>
<protein>
    <submittedName>
        <fullName evidence="1">Uncharacterized protein</fullName>
    </submittedName>
</protein>
<evidence type="ECO:0000313" key="1">
    <source>
        <dbReference type="EMBL" id="KDP37763.1"/>
    </source>
</evidence>
<accession>A0A067KS21</accession>
<dbReference type="EMBL" id="KK914382">
    <property type="protein sequence ID" value="KDP37763.1"/>
    <property type="molecule type" value="Genomic_DNA"/>
</dbReference>
<sequence>MDDLARRDLTNQCLFQAINANNLSFGHITKLKGAYTTMEVKKVELEEALKSMDAAMRRQEALYKSEVDA</sequence>
<proteinExistence type="predicted"/>